<name>A0A6C0J6S1_9ZZZZ</name>
<keyword evidence="1" id="KW-1133">Transmembrane helix</keyword>
<evidence type="ECO:0000313" key="2">
    <source>
        <dbReference type="EMBL" id="QHT99323.1"/>
    </source>
</evidence>
<evidence type="ECO:0000256" key="1">
    <source>
        <dbReference type="SAM" id="Phobius"/>
    </source>
</evidence>
<dbReference type="EMBL" id="MN740307">
    <property type="protein sequence ID" value="QHT99323.1"/>
    <property type="molecule type" value="Genomic_DNA"/>
</dbReference>
<reference evidence="2" key="1">
    <citation type="journal article" date="2020" name="Nature">
        <title>Giant virus diversity and host interactions through global metagenomics.</title>
        <authorList>
            <person name="Schulz F."/>
            <person name="Roux S."/>
            <person name="Paez-Espino D."/>
            <person name="Jungbluth S."/>
            <person name="Walsh D.A."/>
            <person name="Denef V.J."/>
            <person name="McMahon K.D."/>
            <person name="Konstantinidis K.T."/>
            <person name="Eloe-Fadrosh E.A."/>
            <person name="Kyrpides N.C."/>
            <person name="Woyke T."/>
        </authorList>
    </citation>
    <scope>NUCLEOTIDE SEQUENCE</scope>
    <source>
        <strain evidence="2">GVMAG-M-3300025699-48</strain>
    </source>
</reference>
<protein>
    <submittedName>
        <fullName evidence="2">Uncharacterized protein</fullName>
    </submittedName>
</protein>
<feature type="transmembrane region" description="Helical" evidence="1">
    <location>
        <begin position="104"/>
        <end position="121"/>
    </location>
</feature>
<keyword evidence="1" id="KW-0472">Membrane</keyword>
<dbReference type="AlphaFoldDB" id="A0A6C0J6S1"/>
<organism evidence="2">
    <name type="scientific">viral metagenome</name>
    <dbReference type="NCBI Taxonomy" id="1070528"/>
    <lineage>
        <taxon>unclassified sequences</taxon>
        <taxon>metagenomes</taxon>
        <taxon>organismal metagenomes</taxon>
    </lineage>
</organism>
<accession>A0A6C0J6S1</accession>
<sequence length="122" mass="13729">MSYQPYTIDNFLDLNKLKVVEGYTNEDLTAIKDELTQFENGKNTATANWGELNDLLVEHNNLNMSEKYSKNNYGKIPSNGKPKQTVADSMNTDLQKLNNTNTETYILGSIALASLVVLTLYM</sequence>
<keyword evidence="1" id="KW-0812">Transmembrane</keyword>
<proteinExistence type="predicted"/>